<accession>A0AAD1XEU7</accession>
<dbReference type="AlphaFoldDB" id="A0AAD1XEU7"/>
<organism evidence="2 3">
    <name type="scientific">Euplotes crassus</name>
    <dbReference type="NCBI Taxonomy" id="5936"/>
    <lineage>
        <taxon>Eukaryota</taxon>
        <taxon>Sar</taxon>
        <taxon>Alveolata</taxon>
        <taxon>Ciliophora</taxon>
        <taxon>Intramacronucleata</taxon>
        <taxon>Spirotrichea</taxon>
        <taxon>Hypotrichia</taxon>
        <taxon>Euplotida</taxon>
        <taxon>Euplotidae</taxon>
        <taxon>Moneuplotes</taxon>
    </lineage>
</organism>
<comment type="caution">
    <text evidence="2">The sequence shown here is derived from an EMBL/GenBank/DDBJ whole genome shotgun (WGS) entry which is preliminary data.</text>
</comment>
<dbReference type="Proteomes" id="UP001295684">
    <property type="component" value="Unassembled WGS sequence"/>
</dbReference>
<reference evidence="2" key="1">
    <citation type="submission" date="2023-07" db="EMBL/GenBank/DDBJ databases">
        <authorList>
            <consortium name="AG Swart"/>
            <person name="Singh M."/>
            <person name="Singh A."/>
            <person name="Seah K."/>
            <person name="Emmerich C."/>
        </authorList>
    </citation>
    <scope>NUCLEOTIDE SEQUENCE</scope>
    <source>
        <strain evidence="2">DP1</strain>
    </source>
</reference>
<evidence type="ECO:0000313" key="2">
    <source>
        <dbReference type="EMBL" id="CAI2372235.1"/>
    </source>
</evidence>
<keyword evidence="3" id="KW-1185">Reference proteome</keyword>
<evidence type="ECO:0000256" key="1">
    <source>
        <dbReference type="SAM" id="MobiDB-lite"/>
    </source>
</evidence>
<feature type="region of interest" description="Disordered" evidence="1">
    <location>
        <begin position="1"/>
        <end position="47"/>
    </location>
</feature>
<protein>
    <submittedName>
        <fullName evidence="2">Uncharacterized protein</fullName>
    </submittedName>
</protein>
<proteinExistence type="predicted"/>
<gene>
    <name evidence="2" type="ORF">ECRASSUSDP1_LOCUS13563</name>
</gene>
<evidence type="ECO:0000313" key="3">
    <source>
        <dbReference type="Proteomes" id="UP001295684"/>
    </source>
</evidence>
<name>A0AAD1XEU7_EUPCR</name>
<feature type="compositionally biased region" description="Basic and acidic residues" evidence="1">
    <location>
        <begin position="8"/>
        <end position="47"/>
    </location>
</feature>
<dbReference type="EMBL" id="CAMPGE010013505">
    <property type="protein sequence ID" value="CAI2372235.1"/>
    <property type="molecule type" value="Genomic_DNA"/>
</dbReference>
<sequence length="104" mass="11982">MGCCFSTQEKENPPVDICDRKRTNKDESKKSQENGKNGEPKDVPTPKIFGEKEDLKEALDEKIRKIQSITEDEVVQNNYQERVREAAKREAIEERLRNLSISSS</sequence>